<keyword evidence="2" id="KW-0472">Membrane</keyword>
<dbReference type="Pfam" id="PF03422">
    <property type="entry name" value="CBM_6"/>
    <property type="match status" value="1"/>
</dbReference>
<organism evidence="5 6">
    <name type="scientific">Cohnella yongneupensis</name>
    <dbReference type="NCBI Taxonomy" id="425006"/>
    <lineage>
        <taxon>Bacteria</taxon>
        <taxon>Bacillati</taxon>
        <taxon>Bacillota</taxon>
        <taxon>Bacilli</taxon>
        <taxon>Bacillales</taxon>
        <taxon>Paenibacillaceae</taxon>
        <taxon>Cohnella</taxon>
    </lineage>
</organism>
<dbReference type="EMBL" id="JBHSNC010000043">
    <property type="protein sequence ID" value="MFC5530556.1"/>
    <property type="molecule type" value="Genomic_DNA"/>
</dbReference>
<evidence type="ECO:0000313" key="6">
    <source>
        <dbReference type="Proteomes" id="UP001596108"/>
    </source>
</evidence>
<dbReference type="Gene3D" id="2.60.120.260">
    <property type="entry name" value="Galactose-binding domain-like"/>
    <property type="match status" value="1"/>
</dbReference>
<evidence type="ECO:0000256" key="3">
    <source>
        <dbReference type="SAM" id="SignalP"/>
    </source>
</evidence>
<dbReference type="InterPro" id="IPR005084">
    <property type="entry name" value="CBM6"/>
</dbReference>
<gene>
    <name evidence="5" type="ORF">ACFPQ4_14050</name>
</gene>
<dbReference type="RefSeq" id="WP_378112501.1">
    <property type="nucleotide sequence ID" value="NZ_JBHSNC010000043.1"/>
</dbReference>
<keyword evidence="1 3" id="KW-0732">Signal</keyword>
<protein>
    <submittedName>
        <fullName evidence="5">Carbohydrate-binding protein</fullName>
    </submittedName>
</protein>
<evidence type="ECO:0000256" key="2">
    <source>
        <dbReference type="SAM" id="Phobius"/>
    </source>
</evidence>
<dbReference type="SMART" id="SM00606">
    <property type="entry name" value="CBD_IV"/>
    <property type="match status" value="1"/>
</dbReference>
<keyword evidence="2" id="KW-0812">Transmembrane</keyword>
<feature type="signal peptide" evidence="3">
    <location>
        <begin position="1"/>
        <end position="24"/>
    </location>
</feature>
<keyword evidence="2" id="KW-1133">Transmembrane helix</keyword>
<feature type="transmembrane region" description="Helical" evidence="2">
    <location>
        <begin position="182"/>
        <end position="199"/>
    </location>
</feature>
<feature type="chain" id="PRO_5045574565" evidence="3">
    <location>
        <begin position="25"/>
        <end position="208"/>
    </location>
</feature>
<dbReference type="Proteomes" id="UP001596108">
    <property type="component" value="Unassembled WGS sequence"/>
</dbReference>
<dbReference type="InterPro" id="IPR008979">
    <property type="entry name" value="Galactose-bd-like_sf"/>
</dbReference>
<dbReference type="NCBIfam" id="TIGR01167">
    <property type="entry name" value="LPXTG_anchor"/>
    <property type="match status" value="1"/>
</dbReference>
<reference evidence="6" key="1">
    <citation type="journal article" date="2019" name="Int. J. Syst. Evol. Microbiol.">
        <title>The Global Catalogue of Microorganisms (GCM) 10K type strain sequencing project: providing services to taxonomists for standard genome sequencing and annotation.</title>
        <authorList>
            <consortium name="The Broad Institute Genomics Platform"/>
            <consortium name="The Broad Institute Genome Sequencing Center for Infectious Disease"/>
            <person name="Wu L."/>
            <person name="Ma J."/>
        </authorList>
    </citation>
    <scope>NUCLEOTIDE SEQUENCE [LARGE SCALE GENOMIC DNA]</scope>
    <source>
        <strain evidence="6">CGMCC 1.18578</strain>
    </source>
</reference>
<proteinExistence type="predicted"/>
<name>A0ABW0R0C6_9BACL</name>
<dbReference type="CDD" id="cd04084">
    <property type="entry name" value="CBM6_xylanase-like"/>
    <property type="match status" value="1"/>
</dbReference>
<dbReference type="SUPFAM" id="SSF49785">
    <property type="entry name" value="Galactose-binding domain-like"/>
    <property type="match status" value="1"/>
</dbReference>
<dbReference type="InterPro" id="IPR006584">
    <property type="entry name" value="Cellulose-bd_IV"/>
</dbReference>
<sequence length="208" mass="21092">MKKSLLALALTTVLLVVGATSAFAADANPYRTIPGAEATELNSDSGKFSDGSGPRIETNDAKNIGYIVAGNWAKFSGLNFGDPGATKVKIEAASGAAAGGTVDVFLDSPTGTKIASIAYDVTGDWQKYKEISADVSGVTGTHDVVFVFVNGDINVKSVSFEGDAGSGAAAPAANPATGDNGVTMYVAFAAVAAAGFVLLSRKKFAKQQ</sequence>
<dbReference type="NCBIfam" id="NF033846">
    <property type="entry name" value="Rumino_NPXTG"/>
    <property type="match status" value="1"/>
</dbReference>
<keyword evidence="6" id="KW-1185">Reference proteome</keyword>
<dbReference type="PROSITE" id="PS51175">
    <property type="entry name" value="CBM6"/>
    <property type="match status" value="1"/>
</dbReference>
<feature type="domain" description="CBM6" evidence="4">
    <location>
        <begin position="31"/>
        <end position="161"/>
    </location>
</feature>
<comment type="caution">
    <text evidence="5">The sequence shown here is derived from an EMBL/GenBank/DDBJ whole genome shotgun (WGS) entry which is preliminary data.</text>
</comment>
<evidence type="ECO:0000259" key="4">
    <source>
        <dbReference type="PROSITE" id="PS51175"/>
    </source>
</evidence>
<evidence type="ECO:0000313" key="5">
    <source>
        <dbReference type="EMBL" id="MFC5530556.1"/>
    </source>
</evidence>
<accession>A0ABW0R0C6</accession>
<evidence type="ECO:0000256" key="1">
    <source>
        <dbReference type="ARBA" id="ARBA00022729"/>
    </source>
</evidence>